<dbReference type="InterPro" id="IPR014161">
    <property type="entry name" value="Tol-Pal_TolA"/>
</dbReference>
<evidence type="ECO:0000313" key="2">
    <source>
        <dbReference type="EMBL" id="ECX6034259.1"/>
    </source>
</evidence>
<keyword evidence="1" id="KW-0732">Signal</keyword>
<feature type="chain" id="PRO_5026342038" description="Cell envelope integrity protein TolA" evidence="1">
    <location>
        <begin position="25"/>
        <end position="120"/>
    </location>
</feature>
<feature type="signal peptide" evidence="1">
    <location>
        <begin position="1"/>
        <end position="24"/>
    </location>
</feature>
<dbReference type="Gene3D" id="3.30.1150.10">
    <property type="match status" value="1"/>
</dbReference>
<accession>A0A619AGP4</accession>
<organism evidence="2">
    <name type="scientific">Salmonella enterica subsp. enterica serovar Panama</name>
    <dbReference type="NCBI Taxonomy" id="29472"/>
    <lineage>
        <taxon>Bacteria</taxon>
        <taxon>Pseudomonadati</taxon>
        <taxon>Pseudomonadota</taxon>
        <taxon>Gammaproteobacteria</taxon>
        <taxon>Enterobacterales</taxon>
        <taxon>Enterobacteriaceae</taxon>
        <taxon>Salmonella</taxon>
    </lineage>
</organism>
<comment type="caution">
    <text evidence="2">The sequence shown here is derived from an EMBL/GenBank/DDBJ whole genome shotgun (WGS) entry which is preliminary data.</text>
</comment>
<reference evidence="2" key="1">
    <citation type="submission" date="2018-07" db="EMBL/GenBank/DDBJ databases">
        <authorList>
            <consortium name="PulseNet: The National Subtyping Network for Foodborne Disease Surveillance"/>
            <person name="Tarr C.L."/>
            <person name="Trees E."/>
            <person name="Katz L.S."/>
            <person name="Carleton-Romer H.A."/>
            <person name="Stroika S."/>
            <person name="Kucerova Z."/>
            <person name="Roache K.F."/>
            <person name="Sabol A.L."/>
            <person name="Besser J."/>
            <person name="Gerner-Smidt P."/>
        </authorList>
    </citation>
    <scope>NUCLEOTIDE SEQUENCE</scope>
    <source>
        <strain evidence="2">PNUSAS001246</strain>
    </source>
</reference>
<dbReference type="GO" id="GO:0016020">
    <property type="term" value="C:membrane"/>
    <property type="evidence" value="ECO:0007669"/>
    <property type="project" value="InterPro"/>
</dbReference>
<dbReference type="EMBL" id="AAKZQX010000024">
    <property type="protein sequence ID" value="ECX6034259.1"/>
    <property type="molecule type" value="Genomic_DNA"/>
</dbReference>
<dbReference type="Pfam" id="PF06519">
    <property type="entry name" value="TolA"/>
    <property type="match status" value="1"/>
</dbReference>
<protein>
    <recommendedName>
        <fullName evidence="3">Cell envelope integrity protein TolA</fullName>
    </recommendedName>
</protein>
<dbReference type="GO" id="GO:0019534">
    <property type="term" value="F:toxin transmembrane transporter activity"/>
    <property type="evidence" value="ECO:0007669"/>
    <property type="project" value="InterPro"/>
</dbReference>
<dbReference type="SUPFAM" id="SSF74653">
    <property type="entry name" value="TolA/TonB C-terminal domain"/>
    <property type="match status" value="1"/>
</dbReference>
<name>A0A619AGP4_SALET</name>
<evidence type="ECO:0000256" key="1">
    <source>
        <dbReference type="SAM" id="SignalP"/>
    </source>
</evidence>
<sequence>MMTGLKTFRLVPFCLLLLAGNVFAAGNGASGDEISNYAKVLNITIKNTGGSVFNNFKGKQCLVKMHLTRDGFLSGFNVEGGASDLCNKLSDVMHNIKKFPAPPSDAVYQKFKDVHLDFKP</sequence>
<dbReference type="GO" id="GO:0043213">
    <property type="term" value="P:bacteriocin transport"/>
    <property type="evidence" value="ECO:0007669"/>
    <property type="project" value="InterPro"/>
</dbReference>
<proteinExistence type="predicted"/>
<dbReference type="AlphaFoldDB" id="A0A619AGP4"/>
<gene>
    <name evidence="2" type="ORF">ATT75_16000</name>
</gene>
<evidence type="ECO:0008006" key="3">
    <source>
        <dbReference type="Google" id="ProtNLM"/>
    </source>
</evidence>